<dbReference type="PANTHER" id="PTHR21600">
    <property type="entry name" value="MITOCHONDRIAL RNA PSEUDOURIDINE SYNTHASE"/>
    <property type="match status" value="1"/>
</dbReference>
<comment type="similarity">
    <text evidence="3">Belongs to the pseudouridine synthase RluA family.</text>
</comment>
<keyword evidence="4" id="KW-0413">Isomerase</keyword>
<dbReference type="EMBL" id="JWZT01000332">
    <property type="protein sequence ID" value="KII74641.1"/>
    <property type="molecule type" value="Genomic_DNA"/>
</dbReference>
<protein>
    <recommendedName>
        <fullName evidence="6">Pseudouridylate synthase RPUSD4, mitochondrial</fullName>
    </recommendedName>
    <alternativeName>
        <fullName evidence="7">RNA pseudouridylate synthase domain-containing protein 4</fullName>
    </alternativeName>
</protein>
<name>A0A0C2N4V0_THEKT</name>
<dbReference type="GO" id="GO:0001522">
    <property type="term" value="P:pseudouridine synthesis"/>
    <property type="evidence" value="ECO:0007669"/>
    <property type="project" value="InterPro"/>
</dbReference>
<dbReference type="Gene3D" id="3.30.2350.10">
    <property type="entry name" value="Pseudouridine synthase"/>
    <property type="match status" value="1"/>
</dbReference>
<evidence type="ECO:0000256" key="4">
    <source>
        <dbReference type="ARBA" id="ARBA00023235"/>
    </source>
</evidence>
<dbReference type="GO" id="GO:0003723">
    <property type="term" value="F:RNA binding"/>
    <property type="evidence" value="ECO:0007669"/>
    <property type="project" value="InterPro"/>
</dbReference>
<evidence type="ECO:0000256" key="7">
    <source>
        <dbReference type="ARBA" id="ARBA00041563"/>
    </source>
</evidence>
<dbReference type="Pfam" id="PF00849">
    <property type="entry name" value="PseudoU_synth_2"/>
    <property type="match status" value="1"/>
</dbReference>
<dbReference type="GO" id="GO:0009982">
    <property type="term" value="F:pseudouridine synthase activity"/>
    <property type="evidence" value="ECO:0007669"/>
    <property type="project" value="InterPro"/>
</dbReference>
<evidence type="ECO:0000256" key="5">
    <source>
        <dbReference type="ARBA" id="ARBA00036943"/>
    </source>
</evidence>
<evidence type="ECO:0000256" key="6">
    <source>
        <dbReference type="ARBA" id="ARBA00039953"/>
    </source>
</evidence>
<reference evidence="9 10" key="1">
    <citation type="journal article" date="2014" name="Genome Biol. Evol.">
        <title>The genome of the myxosporean Thelohanellus kitauei shows adaptations to nutrient acquisition within its fish host.</title>
        <authorList>
            <person name="Yang Y."/>
            <person name="Xiong J."/>
            <person name="Zhou Z."/>
            <person name="Huo F."/>
            <person name="Miao W."/>
            <person name="Ran C."/>
            <person name="Liu Y."/>
            <person name="Zhang J."/>
            <person name="Feng J."/>
            <person name="Wang M."/>
            <person name="Wang M."/>
            <person name="Wang L."/>
            <person name="Yao B."/>
        </authorList>
    </citation>
    <scope>NUCLEOTIDE SEQUENCE [LARGE SCALE GENOMIC DNA]</scope>
    <source>
        <strain evidence="9">Wuqing</strain>
    </source>
</reference>
<keyword evidence="10" id="KW-1185">Reference proteome</keyword>
<comment type="caution">
    <text evidence="9">The sequence shown here is derived from an EMBL/GenBank/DDBJ whole genome shotgun (WGS) entry which is preliminary data.</text>
</comment>
<evidence type="ECO:0000256" key="3">
    <source>
        <dbReference type="ARBA" id="ARBA00010876"/>
    </source>
</evidence>
<evidence type="ECO:0000256" key="1">
    <source>
        <dbReference type="ARBA" id="ARBA00001166"/>
    </source>
</evidence>
<dbReference type="SUPFAM" id="SSF55120">
    <property type="entry name" value="Pseudouridine synthase"/>
    <property type="match status" value="1"/>
</dbReference>
<comment type="catalytic activity">
    <reaction evidence="1">
        <text>a uridine in mRNA = a pseudouridine in mRNA</text>
        <dbReference type="Rhea" id="RHEA:56644"/>
        <dbReference type="Rhea" id="RHEA-COMP:14658"/>
        <dbReference type="Rhea" id="RHEA-COMP:14659"/>
        <dbReference type="ChEBI" id="CHEBI:65314"/>
        <dbReference type="ChEBI" id="CHEBI:65315"/>
    </reaction>
</comment>
<feature type="domain" description="Pseudouridine synthase RsuA/RluA-like" evidence="8">
    <location>
        <begin position="2"/>
        <end position="179"/>
    </location>
</feature>
<evidence type="ECO:0000313" key="10">
    <source>
        <dbReference type="Proteomes" id="UP000031668"/>
    </source>
</evidence>
<sequence>MALDKPCYIPLKSQNPKFPSIENFLPHYSQIYNGRLQVVTRSGIGNNMSGVVLLSKNPQTYDYFLNIYNNSQITEKYIVILTSEPKMDSGTIQVPIRPMNCEKRKMMCAPDCSIIYQNRELVADDVLPAISDFKVVSMMRPPPTPNTTVYKNYFSRTRACVCVFHTSTCFRDQIRVHCSEILGCHILGDHKYSANSNKPQVLSKFMMKMLKLENLWNVKNLPVFIHLSQISFRSPEPPYKQIVIKSPLPEYFTTCVDLLQIPHRNYEF</sequence>
<comment type="catalytic activity">
    <reaction evidence="5">
        <text>a uridine in tRNA = a pseudouridine in tRNA</text>
        <dbReference type="Rhea" id="RHEA:54572"/>
        <dbReference type="Rhea" id="RHEA-COMP:13339"/>
        <dbReference type="Rhea" id="RHEA-COMP:13934"/>
        <dbReference type="ChEBI" id="CHEBI:65314"/>
        <dbReference type="ChEBI" id="CHEBI:65315"/>
    </reaction>
</comment>
<gene>
    <name evidence="9" type="ORF">RF11_00719</name>
</gene>
<dbReference type="AlphaFoldDB" id="A0A0C2N4V0"/>
<dbReference type="OrthoDB" id="428658at2759"/>
<dbReference type="Proteomes" id="UP000031668">
    <property type="component" value="Unassembled WGS sequence"/>
</dbReference>
<comment type="catalytic activity">
    <reaction evidence="2">
        <text>uridine in 5S rRNA = pseudouridine in 5S rRNA</text>
        <dbReference type="Rhea" id="RHEA:47036"/>
        <dbReference type="Rhea" id="RHEA-COMP:11730"/>
        <dbReference type="Rhea" id="RHEA-COMP:11731"/>
        <dbReference type="ChEBI" id="CHEBI:65314"/>
        <dbReference type="ChEBI" id="CHEBI:65315"/>
    </reaction>
</comment>
<organism evidence="9 10">
    <name type="scientific">Thelohanellus kitauei</name>
    <name type="common">Myxosporean</name>
    <dbReference type="NCBI Taxonomy" id="669202"/>
    <lineage>
        <taxon>Eukaryota</taxon>
        <taxon>Metazoa</taxon>
        <taxon>Cnidaria</taxon>
        <taxon>Myxozoa</taxon>
        <taxon>Myxosporea</taxon>
        <taxon>Bivalvulida</taxon>
        <taxon>Platysporina</taxon>
        <taxon>Myxobolidae</taxon>
        <taxon>Thelohanellus</taxon>
    </lineage>
</organism>
<evidence type="ECO:0000259" key="8">
    <source>
        <dbReference type="Pfam" id="PF00849"/>
    </source>
</evidence>
<evidence type="ECO:0000313" key="9">
    <source>
        <dbReference type="EMBL" id="KII74641.1"/>
    </source>
</evidence>
<dbReference type="PANTHER" id="PTHR21600:SF83">
    <property type="entry name" value="PSEUDOURIDYLATE SYNTHASE RPUSD4, MITOCHONDRIAL"/>
    <property type="match status" value="1"/>
</dbReference>
<dbReference type="InterPro" id="IPR020103">
    <property type="entry name" value="PsdUridine_synth_cat_dom_sf"/>
</dbReference>
<proteinExistence type="inferred from homology"/>
<accession>A0A0C2N4V0</accession>
<dbReference type="InterPro" id="IPR050188">
    <property type="entry name" value="RluA_PseudoU_synthase"/>
</dbReference>
<evidence type="ECO:0000256" key="2">
    <source>
        <dbReference type="ARBA" id="ARBA00001896"/>
    </source>
</evidence>
<dbReference type="InterPro" id="IPR006145">
    <property type="entry name" value="PsdUridine_synth_RsuA/RluA"/>
</dbReference>